<accession>A0A0F9QQI8</accession>
<gene>
    <name evidence="1" type="ORF">LCGC14_0986480</name>
</gene>
<name>A0A0F9QQI8_9ZZZZ</name>
<sequence length="132" mass="15713">MYSLNEKENKIIVRAKENFRKRRNSRTRKHGNWRQMVIDAAGICLICWTSEYLEFHEPFGEDSGNGKFQGRMLMCHHHHGEEHQGAHWRKGMEYLTPSKLMDDVNIEIILVGGYDNWVKKFGLIDRIGWQFY</sequence>
<reference evidence="1" key="1">
    <citation type="journal article" date="2015" name="Nature">
        <title>Complex archaea that bridge the gap between prokaryotes and eukaryotes.</title>
        <authorList>
            <person name="Spang A."/>
            <person name="Saw J.H."/>
            <person name="Jorgensen S.L."/>
            <person name="Zaremba-Niedzwiedzka K."/>
            <person name="Martijn J."/>
            <person name="Lind A.E."/>
            <person name="van Eijk R."/>
            <person name="Schleper C."/>
            <person name="Guy L."/>
            <person name="Ettema T.J."/>
        </authorList>
    </citation>
    <scope>NUCLEOTIDE SEQUENCE</scope>
</reference>
<protein>
    <submittedName>
        <fullName evidence="1">Uncharacterized protein</fullName>
    </submittedName>
</protein>
<organism evidence="1">
    <name type="scientific">marine sediment metagenome</name>
    <dbReference type="NCBI Taxonomy" id="412755"/>
    <lineage>
        <taxon>unclassified sequences</taxon>
        <taxon>metagenomes</taxon>
        <taxon>ecological metagenomes</taxon>
    </lineage>
</organism>
<evidence type="ECO:0000313" key="1">
    <source>
        <dbReference type="EMBL" id="KKN15406.1"/>
    </source>
</evidence>
<dbReference type="AlphaFoldDB" id="A0A0F9QQI8"/>
<dbReference type="EMBL" id="LAZR01003716">
    <property type="protein sequence ID" value="KKN15406.1"/>
    <property type="molecule type" value="Genomic_DNA"/>
</dbReference>
<proteinExistence type="predicted"/>
<comment type="caution">
    <text evidence="1">The sequence shown here is derived from an EMBL/GenBank/DDBJ whole genome shotgun (WGS) entry which is preliminary data.</text>
</comment>